<reference evidence="1 2" key="1">
    <citation type="journal article" date="2017" name="MBio">
        <title>Type VI secretion-mediated competition in the bee gut microbiome.</title>
        <authorList>
            <person name="Steele M.I."/>
            <person name="Kwong W.K."/>
            <person name="Powell J.E."/>
            <person name="Whiteley M."/>
            <person name="Moran N.A."/>
        </authorList>
    </citation>
    <scope>NUCLEOTIDE SEQUENCE [LARGE SCALE GENOMIC DNA]</scope>
    <source>
        <strain evidence="1 2">App2-2</strain>
    </source>
</reference>
<gene>
    <name evidence="1" type="ORF">BGI32_03655</name>
</gene>
<evidence type="ECO:0000313" key="2">
    <source>
        <dbReference type="Proteomes" id="UP000231293"/>
    </source>
</evidence>
<protein>
    <recommendedName>
        <fullName evidence="3">Lipopolysaccharide heptosyltransferase</fullName>
    </recommendedName>
</protein>
<organism evidence="1 2">
    <name type="scientific">Snodgrassella alvi</name>
    <dbReference type="NCBI Taxonomy" id="1196083"/>
    <lineage>
        <taxon>Bacteria</taxon>
        <taxon>Pseudomonadati</taxon>
        <taxon>Pseudomonadota</taxon>
        <taxon>Betaproteobacteria</taxon>
        <taxon>Neisseriales</taxon>
        <taxon>Neisseriaceae</taxon>
        <taxon>Snodgrassella</taxon>
    </lineage>
</organism>
<name>A0A2N9WVD0_9NEIS</name>
<dbReference type="AlphaFoldDB" id="A0A2N9WVD0"/>
<evidence type="ECO:0008006" key="3">
    <source>
        <dbReference type="Google" id="ProtNLM"/>
    </source>
</evidence>
<dbReference type="EMBL" id="MDVB01000048">
    <property type="protein sequence ID" value="PIT16915.1"/>
    <property type="molecule type" value="Genomic_DNA"/>
</dbReference>
<dbReference type="Proteomes" id="UP000231293">
    <property type="component" value="Unassembled WGS sequence"/>
</dbReference>
<sequence>MLIDEIRIVTTNKISVSYSPNEFPYYKLIPTTTETGKKYCLFFYVDKNNYLILATGIPRHKAIQNLKRLLETAHYQVYEVHY</sequence>
<comment type="caution">
    <text evidence="1">The sequence shown here is derived from an EMBL/GenBank/DDBJ whole genome shotgun (WGS) entry which is preliminary data.</text>
</comment>
<evidence type="ECO:0000313" key="1">
    <source>
        <dbReference type="EMBL" id="PIT16915.1"/>
    </source>
</evidence>
<accession>A0A2N9WVD0</accession>
<proteinExistence type="predicted"/>